<dbReference type="PANTHER" id="PTHR35213">
    <property type="entry name" value="RING-TYPE DOMAIN-CONTAINING PROTEIN-RELATED"/>
    <property type="match status" value="1"/>
</dbReference>
<feature type="region of interest" description="Disordered" evidence="1">
    <location>
        <begin position="360"/>
        <end position="408"/>
    </location>
</feature>
<gene>
    <name evidence="2" type="ORF">SO694_00105093</name>
</gene>
<sequence length="445" mass="46194">MAAVAVPAVTPPLGAPPAKFEPPPPVVSASEESNDGDNSTENGATDAGAPEAATSSSGRVTRLSRRAAESLESGEGGGDAPEPPAGGDGAPKPPPAKKQRPDQRRGKWTAPEEAYASLVIDHFINGKAPGCTGGESLRALLAGLLRCTPMRITKKFSRTRMIGKSSFKKTSELTAQERVELDAARSAFLKMGGHKESRKRPRSDADAAQHDWLTSGCDPTAWQFEDAPDHSLHGGVLDLSLQSASLSGSRSWSQSNRAVRVAVAPTACGYATKEGKTCVRVVCKSDPNLLAVVGGVFARHRAFIATLHVDTDPNLVANVRAELKTCATGEPLPRDQLATLERALIAALSPAAPTLSASPAALSAARPSPRASSLPSASTAAASGPPVRGPPPPAADRPRAVSAEAASETAAELEFKGKDFFKVHQPPKIVPLTPAELKNVLSGLQ</sequence>
<organism evidence="2 3">
    <name type="scientific">Aureococcus anophagefferens</name>
    <name type="common">Harmful bloom alga</name>
    <dbReference type="NCBI Taxonomy" id="44056"/>
    <lineage>
        <taxon>Eukaryota</taxon>
        <taxon>Sar</taxon>
        <taxon>Stramenopiles</taxon>
        <taxon>Ochrophyta</taxon>
        <taxon>Pelagophyceae</taxon>
        <taxon>Pelagomonadales</taxon>
        <taxon>Pelagomonadaceae</taxon>
        <taxon>Aureococcus</taxon>
    </lineage>
</organism>
<reference evidence="2 3" key="1">
    <citation type="submission" date="2024-03" db="EMBL/GenBank/DDBJ databases">
        <title>Aureococcus anophagefferens CCMP1851 and Kratosvirus quantuckense: Draft genome of a second virus-susceptible host strain in the model system.</title>
        <authorList>
            <person name="Chase E."/>
            <person name="Truchon A.R."/>
            <person name="Schepens W."/>
            <person name="Wilhelm S.W."/>
        </authorList>
    </citation>
    <scope>NUCLEOTIDE SEQUENCE [LARGE SCALE GENOMIC DNA]</scope>
    <source>
        <strain evidence="2 3">CCMP1851</strain>
    </source>
</reference>
<dbReference type="PANTHER" id="PTHR35213:SF3">
    <property type="entry name" value="MYB-LIKE DOMAIN-CONTAINING PROTEIN"/>
    <property type="match status" value="1"/>
</dbReference>
<proteinExistence type="predicted"/>
<evidence type="ECO:0000313" key="2">
    <source>
        <dbReference type="EMBL" id="KAK7233418.1"/>
    </source>
</evidence>
<dbReference type="Proteomes" id="UP001363151">
    <property type="component" value="Unassembled WGS sequence"/>
</dbReference>
<dbReference type="EMBL" id="JBBJCI010000360">
    <property type="protein sequence ID" value="KAK7233418.1"/>
    <property type="molecule type" value="Genomic_DNA"/>
</dbReference>
<comment type="caution">
    <text evidence="2">The sequence shown here is derived from an EMBL/GenBank/DDBJ whole genome shotgun (WGS) entry which is preliminary data.</text>
</comment>
<keyword evidence="3" id="KW-1185">Reference proteome</keyword>
<dbReference type="CDD" id="cd04873">
    <property type="entry name" value="ACT_UUR-ACR-like"/>
    <property type="match status" value="1"/>
</dbReference>
<accession>A0ABR1FMC0</accession>
<evidence type="ECO:0000256" key="1">
    <source>
        <dbReference type="SAM" id="MobiDB-lite"/>
    </source>
</evidence>
<feature type="compositionally biased region" description="Pro residues" evidence="1">
    <location>
        <begin position="9"/>
        <end position="26"/>
    </location>
</feature>
<name>A0ABR1FMC0_AURAN</name>
<feature type="compositionally biased region" description="Low complexity" evidence="1">
    <location>
        <begin position="360"/>
        <end position="386"/>
    </location>
</feature>
<evidence type="ECO:0000313" key="3">
    <source>
        <dbReference type="Proteomes" id="UP001363151"/>
    </source>
</evidence>
<feature type="region of interest" description="Disordered" evidence="1">
    <location>
        <begin position="1"/>
        <end position="109"/>
    </location>
</feature>
<protein>
    <submittedName>
        <fullName evidence="2">Uncharacterized protein</fullName>
    </submittedName>
</protein>